<evidence type="ECO:0000256" key="1">
    <source>
        <dbReference type="SAM" id="Phobius"/>
    </source>
</evidence>
<reference evidence="2 3" key="1">
    <citation type="submission" date="2014-02" db="EMBL/GenBank/DDBJ databases">
        <authorList>
            <person name="Manrique M."/>
        </authorList>
    </citation>
    <scope>NUCLEOTIDE SEQUENCE [LARGE SCALE GENOMIC DNA]</scope>
    <source>
        <strain evidence="2 3">LMG17956</strain>
    </source>
</reference>
<dbReference type="AlphaFoldDB" id="A0A060RKY5"/>
<name>A0A060RKY5_9STRE</name>
<dbReference type="EMBL" id="CCBC010000179">
    <property type="protein sequence ID" value="CDO18328.1"/>
    <property type="molecule type" value="Genomic_DNA"/>
</dbReference>
<protein>
    <recommendedName>
        <fullName evidence="4">DUF3272 family protein</fullName>
    </recommendedName>
</protein>
<accession>A0A060RKY5</accession>
<evidence type="ECO:0000313" key="2">
    <source>
        <dbReference type="EMBL" id="CDO18328.1"/>
    </source>
</evidence>
<feature type="transmembrane region" description="Helical" evidence="1">
    <location>
        <begin position="20"/>
        <end position="35"/>
    </location>
</feature>
<keyword evidence="1" id="KW-0472">Membrane</keyword>
<gene>
    <name evidence="2" type="ORF">BN963_SGAL_01526</name>
</gene>
<keyword evidence="1" id="KW-1133">Transmembrane helix</keyword>
<organism evidence="2 3">
    <name type="scientific">Streptococcus gallolyticus</name>
    <dbReference type="NCBI Taxonomy" id="315405"/>
    <lineage>
        <taxon>Bacteria</taxon>
        <taxon>Bacillati</taxon>
        <taxon>Bacillota</taxon>
        <taxon>Bacilli</taxon>
        <taxon>Lactobacillales</taxon>
        <taxon>Streptococcaceae</taxon>
        <taxon>Streptococcus</taxon>
    </lineage>
</organism>
<evidence type="ECO:0008006" key="4">
    <source>
        <dbReference type="Google" id="ProtNLM"/>
    </source>
</evidence>
<proteinExistence type="predicted"/>
<keyword evidence="1" id="KW-0812">Transmembrane</keyword>
<evidence type="ECO:0000313" key="3">
    <source>
        <dbReference type="Proteomes" id="UP000027584"/>
    </source>
</evidence>
<reference evidence="2 3" key="2">
    <citation type="submission" date="2014-05" db="EMBL/GenBank/DDBJ databases">
        <title>Genome sequence of Streptococcus gallolyticus.</title>
        <authorList>
            <person name="Del Campo R."/>
        </authorList>
    </citation>
    <scope>NUCLEOTIDE SEQUENCE [LARGE SCALE GENOMIC DNA]</scope>
    <source>
        <strain evidence="2 3">LMG17956</strain>
    </source>
</reference>
<dbReference type="InterPro" id="IPR021690">
    <property type="entry name" value="DUF3272"/>
</dbReference>
<sequence>MKSVKIMKVCYNRNMTKSRFIFVALMCAFETYFFNECLFEGDYLFAFFWGILLFRDLKRTYKVDKFIHTLTSTTKKKD</sequence>
<comment type="caution">
    <text evidence="2">The sequence shown here is derived from an EMBL/GenBank/DDBJ whole genome shotgun (WGS) entry which is preliminary data.</text>
</comment>
<dbReference type="Proteomes" id="UP000027584">
    <property type="component" value="Unassembled WGS sequence"/>
</dbReference>
<dbReference type="Pfam" id="PF11676">
    <property type="entry name" value="DUF3272"/>
    <property type="match status" value="1"/>
</dbReference>